<dbReference type="EMBL" id="CAJJDN010000107">
    <property type="protein sequence ID" value="CAD8115217.1"/>
    <property type="molecule type" value="Genomic_DNA"/>
</dbReference>
<keyword evidence="4" id="KW-1185">Reference proteome</keyword>
<keyword evidence="1" id="KW-0812">Transmembrane</keyword>
<evidence type="ECO:0000256" key="1">
    <source>
        <dbReference type="SAM" id="Phobius"/>
    </source>
</evidence>
<accession>A0A8S1QKL2</accession>
<proteinExistence type="predicted"/>
<keyword evidence="1" id="KW-1133">Transmembrane helix</keyword>
<organism evidence="3 4">
    <name type="scientific">Paramecium sonneborni</name>
    <dbReference type="NCBI Taxonomy" id="65129"/>
    <lineage>
        <taxon>Eukaryota</taxon>
        <taxon>Sar</taxon>
        <taxon>Alveolata</taxon>
        <taxon>Ciliophora</taxon>
        <taxon>Intramacronucleata</taxon>
        <taxon>Oligohymenophorea</taxon>
        <taxon>Peniculida</taxon>
        <taxon>Parameciidae</taxon>
        <taxon>Paramecium</taxon>
    </lineage>
</organism>
<feature type="chain" id="PRO_5035941564" description="Transmembrane protein" evidence="2">
    <location>
        <begin position="21"/>
        <end position="1338"/>
    </location>
</feature>
<dbReference type="Proteomes" id="UP000692954">
    <property type="component" value="Unassembled WGS sequence"/>
</dbReference>
<comment type="caution">
    <text evidence="3">The sequence shown here is derived from an EMBL/GenBank/DDBJ whole genome shotgun (WGS) entry which is preliminary data.</text>
</comment>
<feature type="transmembrane region" description="Helical" evidence="1">
    <location>
        <begin position="1300"/>
        <end position="1323"/>
    </location>
</feature>
<protein>
    <recommendedName>
        <fullName evidence="5">Transmembrane protein</fullName>
    </recommendedName>
</protein>
<dbReference type="OrthoDB" id="298536at2759"/>
<sequence>MKSIHLILNCLIILTHQCSNLMDNQLFITSTPSEIINIPLSQIFIQNDYDQITFQPEVNFLAITSPLQEIEKISNHRVKGQTISIKMLKLTTSIEPQHLMAILRFSEGNYYCEYDLKQYSAFPLLDAVFPSTSRANSSCYDIVLMRTLVIIECSYTNGDYFSILTVNQSPIVYLAIAKPKDSFRKLDMIDSYLIRGTIDKLELYEEKQLTLQLINSLDQDSLRILLNEESFQLQIKDFQTHTNGWISIMNESGELIILQYKDDQWLLVRCIDTQITSVYSYDLDVYRNIYVILSEKQLFTKTINSQKLTSIINSKPTDKVFLLKSSILLFSDKSIALYSQELYRFYSTILTDIKYQISIHSNSDGFLIIDDEYFYRYAVKKDYQLQFSAGTLPVETIYRMTNIVSKTNCIVKIYYMAVSHESKQIYYTQLPQSFIAQSIFQDNVDVKLNPIFQGSNLKFEFKEHDLLNLKVEQFQAFEILNIGDISDVIYRKSLSNLNNQNIQIIQQHNDKQISGFTCEVLSKLKLNCQSIFVKRQFEQLQDSDKQLWWFNNNSIFLAILQGSTINIYCVYYQQNKFDLLKTIILDENPKQIVTDGYHLLVNLEQSIKIYEITVENNVILLQTKNIIGDMYASPVKQNLFFMEQNGQLKIFSFEQQKFNLIWFTTDISINYNEKNFIILKNHFARLIKTKDEQEYIATVFNFQSLNNIYLEKQIKFDKNFIIRLTQIEVNLQQNLFYIVSLTNEKYNLLIYKIDETSFNSMFASLEYTSTAKFSISNAYCFITDVTVNNQLQQNYYITGENFVQSILKDSNKQIQYSKEISLILTVKNDRQNVIIYLNIPAVIINRGVSLFQTKDSLNLTFKQDSTQIHCLNLDQSWYSGQAFDITQNKDQEKIKYINTLSKQIETLEFSPFIQELNSEMLIQLMEDKIILVKKSDMTKKEFTIQNTYKINKLLFIQDQNIYVEAEKRTLIYIKIIQCQDSICNLLKDELQFPTSINKVFIDKNNFFIYSVQTIFVYDTKGNPLMVSEYEQFKEFTLFQKPFFLEFQHLKDNIYQVIFVDLRGNTFFNNFEVSKTSSDNQDFALDIVDILKQNKLYVSINSFCVGLILRKDEIIIVYNNIATFSFKFQFDCTGKKLCDLKYFELNGVYQQYEGWIIVNIYPIVYTNENILSMVYWAYNHFEILLFDLETESSIEYPKYAIAHLNTPSGEEPGDFFQIQSFIYLQNEILHLLASTEEQTKLQHYLLKRSPQVCTTEKQINQIIHLTLHNSISSLEANLNITISEDKPKPPTPPNDEDSNNFPIWAIVLIVIGILTIGFLIFYCWKKSKDKVQDNKLLLE</sequence>
<keyword evidence="2" id="KW-0732">Signal</keyword>
<evidence type="ECO:0000256" key="2">
    <source>
        <dbReference type="SAM" id="SignalP"/>
    </source>
</evidence>
<feature type="signal peptide" evidence="2">
    <location>
        <begin position="1"/>
        <end position="20"/>
    </location>
</feature>
<name>A0A8S1QKL2_9CILI</name>
<evidence type="ECO:0000313" key="3">
    <source>
        <dbReference type="EMBL" id="CAD8115217.1"/>
    </source>
</evidence>
<reference evidence="3" key="1">
    <citation type="submission" date="2021-01" db="EMBL/GenBank/DDBJ databases">
        <authorList>
            <consortium name="Genoscope - CEA"/>
            <person name="William W."/>
        </authorList>
    </citation>
    <scope>NUCLEOTIDE SEQUENCE</scope>
</reference>
<keyword evidence="1" id="KW-0472">Membrane</keyword>
<gene>
    <name evidence="3" type="ORF">PSON_ATCC_30995.1.T1070208</name>
</gene>
<evidence type="ECO:0008006" key="5">
    <source>
        <dbReference type="Google" id="ProtNLM"/>
    </source>
</evidence>
<evidence type="ECO:0000313" key="4">
    <source>
        <dbReference type="Proteomes" id="UP000692954"/>
    </source>
</evidence>